<dbReference type="KEGG" id="hsn:DV733_00950"/>
<dbReference type="SUPFAM" id="SSF53756">
    <property type="entry name" value="UDP-Glycosyltransferase/glycogen phosphorylase"/>
    <property type="match status" value="1"/>
</dbReference>
<keyword evidence="1 4" id="KW-0808">Transferase</keyword>
<dbReference type="Gene3D" id="3.40.50.2000">
    <property type="entry name" value="Glycogen Phosphorylase B"/>
    <property type="match status" value="2"/>
</dbReference>
<evidence type="ECO:0000313" key="5">
    <source>
        <dbReference type="Proteomes" id="UP000296706"/>
    </source>
</evidence>
<proteinExistence type="predicted"/>
<dbReference type="PANTHER" id="PTHR46401:SF2">
    <property type="entry name" value="GLYCOSYLTRANSFERASE WBBK-RELATED"/>
    <property type="match status" value="1"/>
</dbReference>
<feature type="domain" description="Glycosyltransferase subfamily 4-like N-terminal" evidence="3">
    <location>
        <begin position="18"/>
        <end position="168"/>
    </location>
</feature>
<dbReference type="InterPro" id="IPR001296">
    <property type="entry name" value="Glyco_trans_1"/>
</dbReference>
<dbReference type="RefSeq" id="WP_049993320.1">
    <property type="nucleotide sequence ID" value="NZ_CP031310.1"/>
</dbReference>
<dbReference type="AlphaFoldDB" id="A0A4D6H9J6"/>
<dbReference type="Pfam" id="PF00534">
    <property type="entry name" value="Glycos_transf_1"/>
    <property type="match status" value="1"/>
</dbReference>
<dbReference type="EMBL" id="CP031310">
    <property type="protein sequence ID" value="QCC49876.1"/>
    <property type="molecule type" value="Genomic_DNA"/>
</dbReference>
<dbReference type="Proteomes" id="UP000296706">
    <property type="component" value="Chromosome"/>
</dbReference>
<reference evidence="4 5" key="1">
    <citation type="journal article" date="2019" name="Nat. Commun.">
        <title>A new type of DNA phosphorothioation-based antiviral system in archaea.</title>
        <authorList>
            <person name="Xiong L."/>
            <person name="Liu S."/>
            <person name="Chen S."/>
            <person name="Xiao Y."/>
            <person name="Zhu B."/>
            <person name="Gao Y."/>
            <person name="Zhang Y."/>
            <person name="Chen B."/>
            <person name="Luo J."/>
            <person name="Deng Z."/>
            <person name="Chen X."/>
            <person name="Wang L."/>
            <person name="Chen S."/>
        </authorList>
    </citation>
    <scope>NUCLEOTIDE SEQUENCE [LARGE SCALE GENOMIC DNA]</scope>
    <source>
        <strain evidence="4 5">CBA1105</strain>
    </source>
</reference>
<sequence>MPPTVLMLGWGYPPNVTGGLDTAIYELIEAFKLRDDFEIELVLPAEFAPEDEPNIYGVETDDGDFITRVNAMVDTFRERAGDADIVHTNDWFGYKPGSEAKEAHDVPWVTCFHSLSAERNRDPPPVELEAERNIVEEADHLLTVSEITRDRIREQFGGDPQVIYNGFPTLEPTGRDLKVELGIDDTMVLFVGRHTHQKGIDHLLAAIERLSREDLTLVVGGSGHLTDQLERFAELLDIEEQVRFVGYVPEEELADYYASADLFVSPAVAEPFGLAVVEALSVDTRVVTTECGAAEILPDNCLVAVDPASRSIARGINRALAMDDPIEYEMRGWDQVAAEHAAFYSEILD</sequence>
<gene>
    <name evidence="4" type="ORF">DV733_00950</name>
</gene>
<evidence type="ECO:0000256" key="1">
    <source>
        <dbReference type="ARBA" id="ARBA00022679"/>
    </source>
</evidence>
<dbReference type="PANTHER" id="PTHR46401">
    <property type="entry name" value="GLYCOSYLTRANSFERASE WBBK-RELATED"/>
    <property type="match status" value="1"/>
</dbReference>
<evidence type="ECO:0000313" key="4">
    <source>
        <dbReference type="EMBL" id="QCC49876.1"/>
    </source>
</evidence>
<accession>A0A4D6H9J6</accession>
<dbReference type="STRING" id="1457250.GCA_000755225_02483"/>
<evidence type="ECO:0000259" key="3">
    <source>
        <dbReference type="Pfam" id="PF13439"/>
    </source>
</evidence>
<protein>
    <submittedName>
        <fullName evidence="4">Glycosyltransferase family 1 protein</fullName>
    </submittedName>
</protein>
<dbReference type="GO" id="GO:0016757">
    <property type="term" value="F:glycosyltransferase activity"/>
    <property type="evidence" value="ECO:0007669"/>
    <property type="project" value="InterPro"/>
</dbReference>
<evidence type="ECO:0000259" key="2">
    <source>
        <dbReference type="Pfam" id="PF00534"/>
    </source>
</evidence>
<feature type="domain" description="Glycosyl transferase family 1" evidence="2">
    <location>
        <begin position="184"/>
        <end position="323"/>
    </location>
</feature>
<dbReference type="OrthoDB" id="132546at2157"/>
<dbReference type="CDD" id="cd03801">
    <property type="entry name" value="GT4_PimA-like"/>
    <property type="match status" value="1"/>
</dbReference>
<dbReference type="InterPro" id="IPR028098">
    <property type="entry name" value="Glyco_trans_4-like_N"/>
</dbReference>
<dbReference type="GeneID" id="39846392"/>
<organism evidence="4 5">
    <name type="scientific">Halapricum salinum</name>
    <dbReference type="NCBI Taxonomy" id="1457250"/>
    <lineage>
        <taxon>Archaea</taxon>
        <taxon>Methanobacteriati</taxon>
        <taxon>Methanobacteriota</taxon>
        <taxon>Stenosarchaea group</taxon>
        <taxon>Halobacteria</taxon>
        <taxon>Halobacteriales</taxon>
        <taxon>Haloarculaceae</taxon>
        <taxon>Halapricum</taxon>
    </lineage>
</organism>
<dbReference type="Pfam" id="PF13439">
    <property type="entry name" value="Glyco_transf_4"/>
    <property type="match status" value="1"/>
</dbReference>
<keyword evidence="5" id="KW-1185">Reference proteome</keyword>
<name>A0A4D6H9J6_9EURY</name>